<dbReference type="CDD" id="cd07564">
    <property type="entry name" value="nitrilases_CHs"/>
    <property type="match status" value="1"/>
</dbReference>
<keyword evidence="5" id="KW-1185">Reference proteome</keyword>
<sequence>MIRQPVKVAVVQRPPVLLDRDSTMKAAVEAVHEAADAGAGLVVFPETYIPGYPVWIWSLRPGGDFGLSQGIHAQLLANSIDLSTDDLASLQQVAAERSVVVVCGVHEREGSFSRATIYNTLVTIDADGTILNRHRKLVPTNPERMVWGQGDASGLRVVDTPFGRLGGLICWENYMPLARYTLYAEGIQIYIASTWDSGDAWLASMRHIASEGRCWVIGSGCALATRDIPESFPSREMLFEGQDDWLNPGDSVIVAPTGHVVAGPLHQEYGILYADIDVATASTEHRTLDVAGHYGRPDIFSLTVDRSPQLPIHIQ</sequence>
<dbReference type="PROSITE" id="PS50263">
    <property type="entry name" value="CN_HYDROLASE"/>
    <property type="match status" value="1"/>
</dbReference>
<dbReference type="PROSITE" id="PS00921">
    <property type="entry name" value="NITRIL_CHT_2"/>
    <property type="match status" value="1"/>
</dbReference>
<evidence type="ECO:0000259" key="3">
    <source>
        <dbReference type="PROSITE" id="PS50263"/>
    </source>
</evidence>
<evidence type="ECO:0000256" key="1">
    <source>
        <dbReference type="ARBA" id="ARBA00008129"/>
    </source>
</evidence>
<dbReference type="Gene3D" id="3.60.110.10">
    <property type="entry name" value="Carbon-nitrogen hydrolase"/>
    <property type="match status" value="1"/>
</dbReference>
<evidence type="ECO:0000313" key="4">
    <source>
        <dbReference type="EMBL" id="MFC6238145.1"/>
    </source>
</evidence>
<accession>A0ABW1T1J5</accession>
<proteinExistence type="inferred from homology"/>
<dbReference type="PANTHER" id="PTHR46044">
    <property type="entry name" value="NITRILASE"/>
    <property type="match status" value="1"/>
</dbReference>
<dbReference type="SUPFAM" id="SSF56317">
    <property type="entry name" value="Carbon-nitrogen hydrolase"/>
    <property type="match status" value="1"/>
</dbReference>
<comment type="similarity">
    <text evidence="1">Belongs to the carbon-nitrogen hydrolase superfamily. Nitrilase family.</text>
</comment>
<dbReference type="PROSITE" id="PS00920">
    <property type="entry name" value="NITRIL_CHT_1"/>
    <property type="match status" value="1"/>
</dbReference>
<evidence type="ECO:0000256" key="2">
    <source>
        <dbReference type="PROSITE-ProRule" id="PRU10139"/>
    </source>
</evidence>
<dbReference type="PANTHER" id="PTHR46044:SF1">
    <property type="entry name" value="CN HYDROLASE DOMAIN-CONTAINING PROTEIN"/>
    <property type="match status" value="1"/>
</dbReference>
<name>A0ABW1T1J5_9ACTN</name>
<evidence type="ECO:0000313" key="5">
    <source>
        <dbReference type="Proteomes" id="UP001596138"/>
    </source>
</evidence>
<protein>
    <submittedName>
        <fullName evidence="4">Carbon-nitrogen hydrolase family protein</fullName>
    </submittedName>
</protein>
<comment type="caution">
    <text evidence="4">The sequence shown here is derived from an EMBL/GenBank/DDBJ whole genome shotgun (WGS) entry which is preliminary data.</text>
</comment>
<dbReference type="GO" id="GO:0016787">
    <property type="term" value="F:hydrolase activity"/>
    <property type="evidence" value="ECO:0007669"/>
    <property type="project" value="UniProtKB-KW"/>
</dbReference>
<dbReference type="Proteomes" id="UP001596138">
    <property type="component" value="Unassembled WGS sequence"/>
</dbReference>
<dbReference type="InterPro" id="IPR003010">
    <property type="entry name" value="C-N_Hydrolase"/>
</dbReference>
<organism evidence="4 5">
    <name type="scientific">Longivirga aurantiaca</name>
    <dbReference type="NCBI Taxonomy" id="1837743"/>
    <lineage>
        <taxon>Bacteria</taxon>
        <taxon>Bacillati</taxon>
        <taxon>Actinomycetota</taxon>
        <taxon>Actinomycetes</taxon>
        <taxon>Sporichthyales</taxon>
        <taxon>Sporichthyaceae</taxon>
        <taxon>Longivirga</taxon>
    </lineage>
</organism>
<reference evidence="5" key="1">
    <citation type="journal article" date="2019" name="Int. J. Syst. Evol. Microbiol.">
        <title>The Global Catalogue of Microorganisms (GCM) 10K type strain sequencing project: providing services to taxonomists for standard genome sequencing and annotation.</title>
        <authorList>
            <consortium name="The Broad Institute Genomics Platform"/>
            <consortium name="The Broad Institute Genome Sequencing Center for Infectious Disease"/>
            <person name="Wu L."/>
            <person name="Ma J."/>
        </authorList>
    </citation>
    <scope>NUCLEOTIDE SEQUENCE [LARGE SCALE GENOMIC DNA]</scope>
    <source>
        <strain evidence="5">CGMCC 4.7317</strain>
    </source>
</reference>
<dbReference type="InterPro" id="IPR036526">
    <property type="entry name" value="C-N_Hydrolase_sf"/>
</dbReference>
<dbReference type="InterPro" id="IPR044149">
    <property type="entry name" value="Nitrilases_CHs"/>
</dbReference>
<keyword evidence="4" id="KW-0378">Hydrolase</keyword>
<gene>
    <name evidence="4" type="ORF">ACFQGU_09665</name>
</gene>
<feature type="active site" description="Proton acceptor" evidence="2">
    <location>
        <position position="46"/>
    </location>
</feature>
<dbReference type="EMBL" id="JBHSTI010000008">
    <property type="protein sequence ID" value="MFC6238145.1"/>
    <property type="molecule type" value="Genomic_DNA"/>
</dbReference>
<dbReference type="Pfam" id="PF00795">
    <property type="entry name" value="CN_hydrolase"/>
    <property type="match status" value="1"/>
</dbReference>
<dbReference type="InterPro" id="IPR000132">
    <property type="entry name" value="Nitrilase/CN_hydratase_CS"/>
</dbReference>
<feature type="domain" description="CN hydrolase" evidence="3">
    <location>
        <begin position="6"/>
        <end position="278"/>
    </location>
</feature>
<dbReference type="RefSeq" id="WP_386766096.1">
    <property type="nucleotide sequence ID" value="NZ_JBHSTI010000008.1"/>
</dbReference>